<gene>
    <name evidence="4" type="ORF">RP29_07275</name>
</gene>
<keyword evidence="3" id="KW-1133">Transmembrane helix</keyword>
<keyword evidence="3" id="KW-0472">Membrane</keyword>
<name>A0A0D7KDG8_9BURK</name>
<dbReference type="GO" id="GO:0043107">
    <property type="term" value="P:type IV pilus-dependent motility"/>
    <property type="evidence" value="ECO:0007669"/>
    <property type="project" value="TreeGrafter"/>
</dbReference>
<evidence type="ECO:0000256" key="3">
    <source>
        <dbReference type="SAM" id="Phobius"/>
    </source>
</evidence>
<dbReference type="InterPro" id="IPR007813">
    <property type="entry name" value="PilN"/>
</dbReference>
<dbReference type="OrthoDB" id="5296173at2"/>
<dbReference type="Proteomes" id="UP000032566">
    <property type="component" value="Unassembled WGS sequence"/>
</dbReference>
<dbReference type="AlphaFoldDB" id="A0A0D7KDG8"/>
<feature type="compositionally biased region" description="Low complexity" evidence="2">
    <location>
        <begin position="189"/>
        <end position="208"/>
    </location>
</feature>
<comment type="caution">
    <text evidence="4">The sequence shown here is derived from an EMBL/GenBank/DDBJ whole genome shotgun (WGS) entry which is preliminary data.</text>
</comment>
<evidence type="ECO:0000256" key="1">
    <source>
        <dbReference type="SAM" id="Coils"/>
    </source>
</evidence>
<reference evidence="4 5" key="1">
    <citation type="submission" date="2014-12" db="EMBL/GenBank/DDBJ databases">
        <title>Isolation of bacteria from lake water.</title>
        <authorList>
            <person name="Sheng K.-Y."/>
            <person name="Chin P.-S."/>
            <person name="Chan K.-G."/>
            <person name="Tan G.S."/>
        </authorList>
    </citation>
    <scope>NUCLEOTIDE SEQUENCE [LARGE SCALE GENOMIC DNA]</scope>
    <source>
        <strain evidence="4 5">KY4</strain>
    </source>
</reference>
<keyword evidence="5" id="KW-1185">Reference proteome</keyword>
<feature type="coiled-coil region" evidence="1">
    <location>
        <begin position="47"/>
        <end position="84"/>
    </location>
</feature>
<dbReference type="PANTHER" id="PTHR40278">
    <property type="entry name" value="DNA UTILIZATION PROTEIN HOFN"/>
    <property type="match status" value="1"/>
</dbReference>
<dbReference type="STRING" id="80878.RP29_07275"/>
<keyword evidence="1" id="KW-0175">Coiled coil</keyword>
<accession>A0A0D7KDG8</accession>
<sequence>MILINLLPHREVARKRRREAFQASLFASFLVGLIIAGVIYWWLQMLIADQQGRNQFLSREIAVLEGQIKEIATIEEEISALISRQKAVENLQADRNMPVHLLNELVRQLPDGVYVSNFKQSNNTVMMQGVAQSNERVSELLRNLSNNTPWISKPELLEITAANVSVGPKDQRRVASFKMQFTLMRPSEVAKASGASSAKTGVSGEKQP</sequence>
<dbReference type="RefSeq" id="WP_044397019.1">
    <property type="nucleotide sequence ID" value="NZ_JXYQ01000019.1"/>
</dbReference>
<organism evidence="4 5">
    <name type="scientific">Acidovorax temperans</name>
    <dbReference type="NCBI Taxonomy" id="80878"/>
    <lineage>
        <taxon>Bacteria</taxon>
        <taxon>Pseudomonadati</taxon>
        <taxon>Pseudomonadota</taxon>
        <taxon>Betaproteobacteria</taxon>
        <taxon>Burkholderiales</taxon>
        <taxon>Comamonadaceae</taxon>
        <taxon>Acidovorax</taxon>
    </lineage>
</organism>
<keyword evidence="3" id="KW-0812">Transmembrane</keyword>
<dbReference type="Pfam" id="PF05137">
    <property type="entry name" value="PilN"/>
    <property type="match status" value="1"/>
</dbReference>
<feature type="transmembrane region" description="Helical" evidence="3">
    <location>
        <begin position="20"/>
        <end position="43"/>
    </location>
</feature>
<proteinExistence type="predicted"/>
<evidence type="ECO:0000313" key="5">
    <source>
        <dbReference type="Proteomes" id="UP000032566"/>
    </source>
</evidence>
<evidence type="ECO:0000313" key="4">
    <source>
        <dbReference type="EMBL" id="KJA11208.1"/>
    </source>
</evidence>
<evidence type="ECO:0000256" key="2">
    <source>
        <dbReference type="SAM" id="MobiDB-lite"/>
    </source>
</evidence>
<feature type="region of interest" description="Disordered" evidence="2">
    <location>
        <begin position="187"/>
        <end position="208"/>
    </location>
</feature>
<dbReference type="PATRIC" id="fig|80878.5.peg.783"/>
<dbReference type="PANTHER" id="PTHR40278:SF2">
    <property type="entry name" value="TYPE IV PILUS INNER MEMBRANE COMPONENT PILN"/>
    <property type="match status" value="1"/>
</dbReference>
<dbReference type="GO" id="GO:0043683">
    <property type="term" value="P:type IV pilus assembly"/>
    <property type="evidence" value="ECO:0007669"/>
    <property type="project" value="TreeGrafter"/>
</dbReference>
<protein>
    <submittedName>
        <fullName evidence="4">Fimbrial protein</fullName>
    </submittedName>
</protein>
<dbReference type="InterPro" id="IPR052534">
    <property type="entry name" value="Extracell_DNA_Util/SecSys_Comp"/>
</dbReference>
<dbReference type="EMBL" id="JXYQ01000019">
    <property type="protein sequence ID" value="KJA11208.1"/>
    <property type="molecule type" value="Genomic_DNA"/>
</dbReference>